<evidence type="ECO:0000313" key="1">
    <source>
        <dbReference type="EMBL" id="MRX70879.1"/>
    </source>
</evidence>
<dbReference type="AlphaFoldDB" id="A0A7X2LYQ8"/>
<sequence length="94" mass="10495">MNKNLSTDQKVEILRKAIEEGASINIYFHTDSDSDVNEESALATANSFADMYVSGSVEKHSTSGTEWFEVLGDSSLELAVFYKYKSEDEDEETV</sequence>
<comment type="caution">
    <text evidence="1">The sequence shown here is derived from an EMBL/GenBank/DDBJ whole genome shotgun (WGS) entry which is preliminary data.</text>
</comment>
<dbReference type="Proteomes" id="UP000448867">
    <property type="component" value="Unassembled WGS sequence"/>
</dbReference>
<keyword evidence="2" id="KW-1185">Reference proteome</keyword>
<organism evidence="1 2">
    <name type="scientific">Metabacillus lacus</name>
    <dbReference type="NCBI Taxonomy" id="1983721"/>
    <lineage>
        <taxon>Bacteria</taxon>
        <taxon>Bacillati</taxon>
        <taxon>Bacillota</taxon>
        <taxon>Bacilli</taxon>
        <taxon>Bacillales</taxon>
        <taxon>Bacillaceae</taxon>
        <taxon>Metabacillus</taxon>
    </lineage>
</organism>
<evidence type="ECO:0000313" key="2">
    <source>
        <dbReference type="Proteomes" id="UP000448867"/>
    </source>
</evidence>
<accession>A0A7X2LYQ8</accession>
<protein>
    <submittedName>
        <fullName evidence="1">Uncharacterized protein</fullName>
    </submittedName>
</protein>
<proteinExistence type="predicted"/>
<dbReference type="EMBL" id="WKKI01000002">
    <property type="protein sequence ID" value="MRX70879.1"/>
    <property type="molecule type" value="Genomic_DNA"/>
</dbReference>
<dbReference type="RefSeq" id="WP_154306012.1">
    <property type="nucleotide sequence ID" value="NZ_WKKI01000002.1"/>
</dbReference>
<name>A0A7X2LYQ8_9BACI</name>
<gene>
    <name evidence="1" type="ORF">GJU40_01690</name>
</gene>
<reference evidence="1 2" key="1">
    <citation type="submission" date="2019-11" db="EMBL/GenBank/DDBJ databases">
        <title>Bacillus lacus genome.</title>
        <authorList>
            <person name="Allen C.J."/>
            <person name="Newman J.D."/>
        </authorList>
    </citation>
    <scope>NUCLEOTIDE SEQUENCE [LARGE SCALE GENOMIC DNA]</scope>
    <source>
        <strain evidence="1 2">KCTC 33946</strain>
    </source>
</reference>